<reference evidence="2" key="1">
    <citation type="journal article" date="2020" name="Stud. Mycol.">
        <title>101 Dothideomycetes genomes: a test case for predicting lifestyles and emergence of pathogens.</title>
        <authorList>
            <person name="Haridas S."/>
            <person name="Albert R."/>
            <person name="Binder M."/>
            <person name="Bloem J."/>
            <person name="Labutti K."/>
            <person name="Salamov A."/>
            <person name="Andreopoulos B."/>
            <person name="Baker S."/>
            <person name="Barry K."/>
            <person name="Bills G."/>
            <person name="Bluhm B."/>
            <person name="Cannon C."/>
            <person name="Castanera R."/>
            <person name="Culley D."/>
            <person name="Daum C."/>
            <person name="Ezra D."/>
            <person name="Gonzalez J."/>
            <person name="Henrissat B."/>
            <person name="Kuo A."/>
            <person name="Liang C."/>
            <person name="Lipzen A."/>
            <person name="Lutzoni F."/>
            <person name="Magnuson J."/>
            <person name="Mondo S."/>
            <person name="Nolan M."/>
            <person name="Ohm R."/>
            <person name="Pangilinan J."/>
            <person name="Park H.-J."/>
            <person name="Ramirez L."/>
            <person name="Alfaro M."/>
            <person name="Sun H."/>
            <person name="Tritt A."/>
            <person name="Yoshinaga Y."/>
            <person name="Zwiers L.-H."/>
            <person name="Turgeon B."/>
            <person name="Goodwin S."/>
            <person name="Spatafora J."/>
            <person name="Crous P."/>
            <person name="Grigoriev I."/>
        </authorList>
    </citation>
    <scope>NUCLEOTIDE SEQUENCE</scope>
    <source>
        <strain evidence="2">CBS 133067</strain>
    </source>
</reference>
<evidence type="ECO:0000256" key="1">
    <source>
        <dbReference type="SAM" id="MobiDB-lite"/>
    </source>
</evidence>
<sequence>MASIPLHCIACQKKPKFSDVSHLLTHIASKGHLSQYYRLKVKSGSDETSRVLVDQFDHWYRQYGVEELMHERMNIKDKKRPRPRTSASSKVVSRANATAPRPNSRTSNRPTLGYLDPRLNTEHNIKTEARPTPPIASMGSPHPYAPFAGPMSAYYPVPPHFSLRSQQIPNLQYGNQHTPILHHNDWAGDGMSESSGLTSLPATETSTDMTVISQDGTEGSIIDTVEDHAVAECAKLKGVHWPGMDIFDSATPEARRKRNQKKNASVLMQLETNSTLAEATEFVWSPLGNLKRVQVITGLPEDEDMLSSPSKSARKRARTRSPTREALVEISGRQFGRAYPSRGQTNGFFDGSEDDKVENELTYRPKRQRFPVYRGEEEAHYPHTLASFSHPAPMTLLTSPFADSQHYGAVTTAPMSIGHAMAHRANGNPLYHPPKENYQGQAQHSSYSENYSIPGLQSHYHHQLSQSNNFPPTMWSSTQDNISYFQQPIDGFGEFKLSPLKLDRPVSDDDRTITAPNSEI</sequence>
<evidence type="ECO:0000313" key="2">
    <source>
        <dbReference type="EMBL" id="KAF2092786.1"/>
    </source>
</evidence>
<feature type="region of interest" description="Disordered" evidence="1">
    <location>
        <begin position="302"/>
        <end position="325"/>
    </location>
</feature>
<feature type="region of interest" description="Disordered" evidence="1">
    <location>
        <begin position="424"/>
        <end position="453"/>
    </location>
</feature>
<feature type="region of interest" description="Disordered" evidence="1">
    <location>
        <begin position="74"/>
        <end position="117"/>
    </location>
</feature>
<name>A0A9P4LZN7_9PEZI</name>
<dbReference type="AlphaFoldDB" id="A0A9P4LZN7"/>
<evidence type="ECO:0000313" key="3">
    <source>
        <dbReference type="Proteomes" id="UP000799772"/>
    </source>
</evidence>
<dbReference type="EMBL" id="ML978142">
    <property type="protein sequence ID" value="KAF2092786.1"/>
    <property type="molecule type" value="Genomic_DNA"/>
</dbReference>
<organism evidence="2 3">
    <name type="scientific">Rhizodiscina lignyota</name>
    <dbReference type="NCBI Taxonomy" id="1504668"/>
    <lineage>
        <taxon>Eukaryota</taxon>
        <taxon>Fungi</taxon>
        <taxon>Dikarya</taxon>
        <taxon>Ascomycota</taxon>
        <taxon>Pezizomycotina</taxon>
        <taxon>Dothideomycetes</taxon>
        <taxon>Pleosporomycetidae</taxon>
        <taxon>Aulographales</taxon>
        <taxon>Rhizodiscinaceae</taxon>
        <taxon>Rhizodiscina</taxon>
    </lineage>
</organism>
<feature type="compositionally biased region" description="Basic residues" evidence="1">
    <location>
        <begin position="312"/>
        <end position="321"/>
    </location>
</feature>
<dbReference type="OrthoDB" id="5428259at2759"/>
<gene>
    <name evidence="2" type="ORF">NA57DRAFT_81934</name>
</gene>
<feature type="compositionally biased region" description="Polar residues" evidence="1">
    <location>
        <begin position="101"/>
        <end position="110"/>
    </location>
</feature>
<keyword evidence="3" id="KW-1185">Reference proteome</keyword>
<protein>
    <submittedName>
        <fullName evidence="2">Uncharacterized protein</fullName>
    </submittedName>
</protein>
<feature type="compositionally biased region" description="Polar residues" evidence="1">
    <location>
        <begin position="438"/>
        <end position="451"/>
    </location>
</feature>
<accession>A0A9P4LZN7</accession>
<proteinExistence type="predicted"/>
<comment type="caution">
    <text evidence="2">The sequence shown here is derived from an EMBL/GenBank/DDBJ whole genome shotgun (WGS) entry which is preliminary data.</text>
</comment>
<dbReference type="Proteomes" id="UP000799772">
    <property type="component" value="Unassembled WGS sequence"/>
</dbReference>